<sequence>MTNYWTQIKGKYKYGVAIRNFTNHPPGSHKLSLTVGQKVTLLCKTYDSEWFYGTTVVDSDPNQTSRAGIFPCSFVHTVDKFGSTEMSLTEEMTCVLREWLVLWKSLYLRSTEMSLTEEMTCVLREWLVLWKSLYLSDRKSFKALEKRMHELIQLRSKILSQTLPVDELKRVKHSVTSTMDVGNK</sequence>
<organism evidence="4 5">
    <name type="scientific">Diaphorina citri</name>
    <name type="common">Asian citrus psyllid</name>
    <dbReference type="NCBI Taxonomy" id="121845"/>
    <lineage>
        <taxon>Eukaryota</taxon>
        <taxon>Metazoa</taxon>
        <taxon>Ecdysozoa</taxon>
        <taxon>Arthropoda</taxon>
        <taxon>Hexapoda</taxon>
        <taxon>Insecta</taxon>
        <taxon>Pterygota</taxon>
        <taxon>Neoptera</taxon>
        <taxon>Paraneoptera</taxon>
        <taxon>Hemiptera</taxon>
        <taxon>Sternorrhyncha</taxon>
        <taxon>Psylloidea</taxon>
        <taxon>Psyllidae</taxon>
        <taxon>Diaphorininae</taxon>
        <taxon>Diaphorina</taxon>
    </lineage>
</organism>
<dbReference type="GO" id="GO:0005737">
    <property type="term" value="C:cytoplasm"/>
    <property type="evidence" value="ECO:0007669"/>
    <property type="project" value="TreeGrafter"/>
</dbReference>
<dbReference type="Gene3D" id="2.30.30.40">
    <property type="entry name" value="SH3 Domains"/>
    <property type="match status" value="1"/>
</dbReference>
<evidence type="ECO:0000313" key="4">
    <source>
        <dbReference type="Proteomes" id="UP000079169"/>
    </source>
</evidence>
<keyword evidence="4" id="KW-1185">Reference proteome</keyword>
<name>A0A3Q0J408_DIACI</name>
<dbReference type="AlphaFoldDB" id="A0A3Q0J408"/>
<dbReference type="InterPro" id="IPR032376">
    <property type="entry name" value="DOCK_N"/>
</dbReference>
<dbReference type="PANTHER" id="PTHR45653">
    <property type="entry name" value="DEDICATOR OF CYTOKINESIS"/>
    <property type="match status" value="1"/>
</dbReference>
<dbReference type="KEGG" id="dci:103514472"/>
<dbReference type="InterPro" id="IPR026791">
    <property type="entry name" value="DOCK"/>
</dbReference>
<dbReference type="GeneID" id="103514472"/>
<dbReference type="SUPFAM" id="SSF50044">
    <property type="entry name" value="SH3-domain"/>
    <property type="match status" value="1"/>
</dbReference>
<evidence type="ECO:0000259" key="3">
    <source>
        <dbReference type="PROSITE" id="PS50002"/>
    </source>
</evidence>
<protein>
    <submittedName>
        <fullName evidence="5">Dedicator of cytokinesis protein 1-like</fullName>
    </submittedName>
</protein>
<evidence type="ECO:0000313" key="5">
    <source>
        <dbReference type="RefSeq" id="XP_026683232.1"/>
    </source>
</evidence>
<dbReference type="PROSITE" id="PS50002">
    <property type="entry name" value="SH3"/>
    <property type="match status" value="1"/>
</dbReference>
<dbReference type="InterPro" id="IPR036028">
    <property type="entry name" value="SH3-like_dom_sf"/>
</dbReference>
<proteinExistence type="predicted"/>
<dbReference type="STRING" id="121845.A0A3Q0J408"/>
<dbReference type="GO" id="GO:0016477">
    <property type="term" value="P:cell migration"/>
    <property type="evidence" value="ECO:0007669"/>
    <property type="project" value="TreeGrafter"/>
</dbReference>
<dbReference type="Proteomes" id="UP000079169">
    <property type="component" value="Unplaced"/>
</dbReference>
<feature type="domain" description="SH3" evidence="3">
    <location>
        <begin position="10"/>
        <end position="80"/>
    </location>
</feature>
<dbReference type="GO" id="GO:0007264">
    <property type="term" value="P:small GTPase-mediated signal transduction"/>
    <property type="evidence" value="ECO:0007669"/>
    <property type="project" value="InterPro"/>
</dbReference>
<dbReference type="PaxDb" id="121845-A0A3Q0J408"/>
<dbReference type="InterPro" id="IPR042455">
    <property type="entry name" value="DOCK_N_sub1"/>
</dbReference>
<gene>
    <name evidence="5" type="primary">LOC103514472</name>
</gene>
<dbReference type="GO" id="GO:0005886">
    <property type="term" value="C:plasma membrane"/>
    <property type="evidence" value="ECO:0007669"/>
    <property type="project" value="TreeGrafter"/>
</dbReference>
<evidence type="ECO:0000256" key="1">
    <source>
        <dbReference type="ARBA" id="ARBA00022443"/>
    </source>
</evidence>
<keyword evidence="1 2" id="KW-0728">SH3 domain</keyword>
<dbReference type="GO" id="GO:0007520">
    <property type="term" value="P:myoblast fusion"/>
    <property type="evidence" value="ECO:0007669"/>
    <property type="project" value="TreeGrafter"/>
</dbReference>
<dbReference type="GO" id="GO:0031267">
    <property type="term" value="F:small GTPase binding"/>
    <property type="evidence" value="ECO:0007669"/>
    <property type="project" value="TreeGrafter"/>
</dbReference>
<dbReference type="Pfam" id="PF16172">
    <property type="entry name" value="DOCK_N"/>
    <property type="match status" value="1"/>
</dbReference>
<dbReference type="RefSeq" id="XP_026683232.1">
    <property type="nucleotide sequence ID" value="XM_026827431.1"/>
</dbReference>
<accession>A0A3Q0J408</accession>
<dbReference type="Gene3D" id="1.20.1270.350">
    <property type="entry name" value="Dedicator of cytokinesis N-terminal subdomain"/>
    <property type="match status" value="1"/>
</dbReference>
<reference evidence="5" key="1">
    <citation type="submission" date="2025-08" db="UniProtKB">
        <authorList>
            <consortium name="RefSeq"/>
        </authorList>
    </citation>
    <scope>IDENTIFICATION</scope>
</reference>
<dbReference type="InterPro" id="IPR001452">
    <property type="entry name" value="SH3_domain"/>
</dbReference>
<dbReference type="SMART" id="SM00326">
    <property type="entry name" value="SH3"/>
    <property type="match status" value="1"/>
</dbReference>
<dbReference type="GO" id="GO:0005085">
    <property type="term" value="F:guanyl-nucleotide exchange factor activity"/>
    <property type="evidence" value="ECO:0007669"/>
    <property type="project" value="InterPro"/>
</dbReference>
<dbReference type="PANTHER" id="PTHR45653:SF10">
    <property type="entry name" value="MYOBLAST CITY, ISOFORM B"/>
    <property type="match status" value="1"/>
</dbReference>
<evidence type="ECO:0000256" key="2">
    <source>
        <dbReference type="PROSITE-ProRule" id="PRU00192"/>
    </source>
</evidence>